<feature type="compositionally biased region" description="Polar residues" evidence="6">
    <location>
        <begin position="127"/>
        <end position="138"/>
    </location>
</feature>
<reference evidence="8" key="1">
    <citation type="submission" date="2023-11" db="EMBL/GenBank/DDBJ databases">
        <title>Genome assemblies of two species of porcelain crab, Petrolisthes cinctipes and Petrolisthes manimaculis (Anomura: Porcellanidae).</title>
        <authorList>
            <person name="Angst P."/>
        </authorList>
    </citation>
    <scope>NUCLEOTIDE SEQUENCE</scope>
    <source>
        <strain evidence="8">PB745_02</strain>
        <tissue evidence="8">Gill</tissue>
    </source>
</reference>
<evidence type="ECO:0000256" key="2">
    <source>
        <dbReference type="ARBA" id="ARBA00022525"/>
    </source>
</evidence>
<evidence type="ECO:0000256" key="4">
    <source>
        <dbReference type="ARBA" id="ARBA00023157"/>
    </source>
</evidence>
<comment type="subcellular location">
    <subcellularLocation>
        <location evidence="1">Secreted</location>
    </subcellularLocation>
</comment>
<feature type="domain" description="R-spondin Fu-CRD" evidence="7">
    <location>
        <begin position="8"/>
        <end position="106"/>
    </location>
</feature>
<evidence type="ECO:0000256" key="6">
    <source>
        <dbReference type="SAM" id="MobiDB-lite"/>
    </source>
</evidence>
<proteinExistence type="predicted"/>
<dbReference type="SMART" id="SM00261">
    <property type="entry name" value="FU"/>
    <property type="match status" value="2"/>
</dbReference>
<feature type="region of interest" description="Disordered" evidence="6">
    <location>
        <begin position="111"/>
        <end position="221"/>
    </location>
</feature>
<accession>A0AAE1TZM5</accession>
<keyword evidence="3" id="KW-0732">Signal</keyword>
<keyword evidence="2" id="KW-0964">Secreted</keyword>
<dbReference type="InterPro" id="IPR009030">
    <property type="entry name" value="Growth_fac_rcpt_cys_sf"/>
</dbReference>
<dbReference type="AlphaFoldDB" id="A0AAE1TZM5"/>
<evidence type="ECO:0000259" key="7">
    <source>
        <dbReference type="Pfam" id="PF15913"/>
    </source>
</evidence>
<feature type="compositionally biased region" description="Basic residues" evidence="6">
    <location>
        <begin position="164"/>
        <end position="214"/>
    </location>
</feature>
<dbReference type="Pfam" id="PF15913">
    <property type="entry name" value="Furin-like_2"/>
    <property type="match status" value="1"/>
</dbReference>
<keyword evidence="4" id="KW-1015">Disulfide bond</keyword>
<evidence type="ECO:0000256" key="1">
    <source>
        <dbReference type="ARBA" id="ARBA00004613"/>
    </source>
</evidence>
<sequence>MEVGCGPGCGQCTAINGCVSCNSPYFLLLHRDGTHQTASCTRSCPPGFYKLRRRRKHNNNRGGFCAKCMLRGCRECSTRHYCSVCKTGLVRHAGRCRKRCPLGTSPAARAPGLCLPAPSRPPDLSGNEITVGNSSWPRLTTPLPSPSTNATTTTPAVTPTPTKKERKKKRRRDKDKKRQRHKRRKHKRTRLRNRRRKERRRRRMRQNRQRRRKKISESRGNVGSCARLVISSAHPHPTAHPRDVTGCVAVVKDCSDE</sequence>
<dbReference type="Proteomes" id="UP001292094">
    <property type="component" value="Unassembled WGS sequence"/>
</dbReference>
<dbReference type="Gene3D" id="2.10.220.10">
    <property type="entry name" value="Hormone Receptor, Insulin-like Growth Factor Receptor 1, Chain A, domain 2"/>
    <property type="match status" value="1"/>
</dbReference>
<name>A0AAE1TZM5_9EUCA</name>
<dbReference type="GO" id="GO:0005576">
    <property type="term" value="C:extracellular region"/>
    <property type="evidence" value="ECO:0007669"/>
    <property type="project" value="UniProtKB-SubCell"/>
</dbReference>
<dbReference type="InterPro" id="IPR006212">
    <property type="entry name" value="Furin_repeat"/>
</dbReference>
<dbReference type="PANTHER" id="PTHR46987">
    <property type="entry name" value="NEUROHYPOPHYSIAL HORMONES, N-TERMINAL DOMAIN CONTAINING PROTEIN"/>
    <property type="match status" value="1"/>
</dbReference>
<dbReference type="SUPFAM" id="SSF57184">
    <property type="entry name" value="Growth factor receptor domain"/>
    <property type="match status" value="1"/>
</dbReference>
<evidence type="ECO:0000256" key="5">
    <source>
        <dbReference type="ARBA" id="ARBA00023180"/>
    </source>
</evidence>
<keyword evidence="9" id="KW-1185">Reference proteome</keyword>
<evidence type="ECO:0000313" key="8">
    <source>
        <dbReference type="EMBL" id="KAK4300904.1"/>
    </source>
</evidence>
<comment type="caution">
    <text evidence="8">The sequence shown here is derived from an EMBL/GenBank/DDBJ whole genome shotgun (WGS) entry which is preliminary data.</text>
</comment>
<feature type="compositionally biased region" description="Low complexity" evidence="6">
    <location>
        <begin position="139"/>
        <end position="161"/>
    </location>
</feature>
<gene>
    <name evidence="8" type="ORF">Pmani_026929</name>
</gene>
<evidence type="ECO:0000313" key="9">
    <source>
        <dbReference type="Proteomes" id="UP001292094"/>
    </source>
</evidence>
<evidence type="ECO:0000256" key="3">
    <source>
        <dbReference type="ARBA" id="ARBA00022729"/>
    </source>
</evidence>
<organism evidence="8 9">
    <name type="scientific">Petrolisthes manimaculis</name>
    <dbReference type="NCBI Taxonomy" id="1843537"/>
    <lineage>
        <taxon>Eukaryota</taxon>
        <taxon>Metazoa</taxon>
        <taxon>Ecdysozoa</taxon>
        <taxon>Arthropoda</taxon>
        <taxon>Crustacea</taxon>
        <taxon>Multicrustacea</taxon>
        <taxon>Malacostraca</taxon>
        <taxon>Eumalacostraca</taxon>
        <taxon>Eucarida</taxon>
        <taxon>Decapoda</taxon>
        <taxon>Pleocyemata</taxon>
        <taxon>Anomura</taxon>
        <taxon>Galatheoidea</taxon>
        <taxon>Porcellanidae</taxon>
        <taxon>Petrolisthes</taxon>
    </lineage>
</organism>
<dbReference type="InterPro" id="IPR043601">
    <property type="entry name" value="Rspo_Fu-CRD_dom"/>
</dbReference>
<keyword evidence="5" id="KW-0325">Glycoprotein</keyword>
<protein>
    <recommendedName>
        <fullName evidence="7">R-spondin Fu-CRD domain-containing protein</fullName>
    </recommendedName>
</protein>
<dbReference type="PANTHER" id="PTHR46987:SF7">
    <property type="entry name" value="TNFR-CYS DOMAIN-CONTAINING PROTEIN"/>
    <property type="match status" value="1"/>
</dbReference>
<dbReference type="EMBL" id="JAWZYT010002970">
    <property type="protein sequence ID" value="KAK4300904.1"/>
    <property type="molecule type" value="Genomic_DNA"/>
</dbReference>
<dbReference type="InterPro" id="IPR051514">
    <property type="entry name" value="R-spondin"/>
</dbReference>